<dbReference type="PIRSF" id="PIRSF036389">
    <property type="entry name" value="IOR_B"/>
    <property type="match status" value="1"/>
</dbReference>
<dbReference type="Gene3D" id="3.90.1170.50">
    <property type="entry name" value="Aldehyde oxidase/xanthine dehydrogenase, a/b hammerhead"/>
    <property type="match status" value="1"/>
</dbReference>
<dbReference type="Gene3D" id="3.30.365.10">
    <property type="entry name" value="Aldehyde oxidase/xanthine dehydrogenase, molybdopterin binding domain"/>
    <property type="match status" value="4"/>
</dbReference>
<evidence type="ECO:0000313" key="3">
    <source>
        <dbReference type="EMBL" id="RXK53380.1"/>
    </source>
</evidence>
<dbReference type="Pfam" id="PF20256">
    <property type="entry name" value="MoCoBD_2"/>
    <property type="match status" value="2"/>
</dbReference>
<dbReference type="InterPro" id="IPR046867">
    <property type="entry name" value="AldOxase/xan_DH_MoCoBD2"/>
</dbReference>
<dbReference type="InterPro" id="IPR037165">
    <property type="entry name" value="AldOxase/xan_DH_Mopterin-bd_sf"/>
</dbReference>
<dbReference type="InterPro" id="IPR000674">
    <property type="entry name" value="Ald_Oxase/Xan_DH_a/b"/>
</dbReference>
<protein>
    <submittedName>
        <fullName evidence="3">Xanthine dehydrogenase family protein molybdopterin-binding subunit</fullName>
    </submittedName>
</protein>
<dbReference type="SMART" id="SM01008">
    <property type="entry name" value="Ald_Xan_dh_C"/>
    <property type="match status" value="1"/>
</dbReference>
<dbReference type="Proteomes" id="UP000290218">
    <property type="component" value="Unassembled WGS sequence"/>
</dbReference>
<dbReference type="GO" id="GO:0016491">
    <property type="term" value="F:oxidoreductase activity"/>
    <property type="evidence" value="ECO:0007669"/>
    <property type="project" value="InterPro"/>
</dbReference>
<dbReference type="InterPro" id="IPR008274">
    <property type="entry name" value="AldOxase/xan_DH_MoCoBD1"/>
</dbReference>
<dbReference type="Pfam" id="PF02738">
    <property type="entry name" value="MoCoBD_1"/>
    <property type="match status" value="1"/>
</dbReference>
<feature type="signal peptide" evidence="1">
    <location>
        <begin position="1"/>
        <end position="36"/>
    </location>
</feature>
<keyword evidence="1" id="KW-0732">Signal</keyword>
<dbReference type="RefSeq" id="WP_129048970.1">
    <property type="nucleotide sequence ID" value="NZ_SDHX01000002.1"/>
</dbReference>
<feature type="domain" description="Aldehyde oxidase/xanthine dehydrogenase a/b hammerhead" evidence="2">
    <location>
        <begin position="210"/>
        <end position="297"/>
    </location>
</feature>
<evidence type="ECO:0000313" key="4">
    <source>
        <dbReference type="Proteomes" id="UP000290218"/>
    </source>
</evidence>
<dbReference type="InterPro" id="IPR012368">
    <property type="entry name" value="OxRdtase_Mopterin-bd_su_IorB"/>
</dbReference>
<sequence length="736" mass="77938">MKTSTPAVSRRNFLQISALAGGGFALSYALPGTAFAQAPGLDNTARAFTPNPFIKITPDGIVILVAKNPDAGQGVKTALPMILAEELGADFKKVTIEYGGLDPQLGAQFAGGSLSVPMNYQTLRRAGAVARTVLVQAAADTWGVPAAECEAENSTVIHRPTGRVLGFGDLATKAASMPLPDEKSVVLKRPKENKLIGNRVGGVDNPAIVTGQSLFGLDQKVPGMVHAVYVKCPVFGGKPVSANLDRLKKLPGVLDAFLVEGTNDYYGLLPGVAIVGDSTWATFKARSLLDVTWDEGPGAAQSSAAYEEAAAKAAAGAGKEMRNDGNVAAKFASAAKVVEAAYHYPYLHHATLEPMNALAIPTADGGLEVLAPTQTPDDAKNVAMKVSGLPAEKVKLRFTRIGGGFGRRLVNDFVAEAVAVAMKVGKPVKLTWTREDDTRHGQYRPPAWHYLKGAVDASGKLSAWQNHFVTVGLNSTAEPARAAELSNNELPARFLADYRLERSITSTNVPTSWLRAPGSNGLAFVFQSFIDELAHAGGRDPLEFRLELLGEDRVLPGNGQWEPPYNTGRMKGVLRLAAEKSGWGKKLPKGSGQGIAFHFSHSGYVAEVADVTVTPDGALTVDKVVVAVDVGPIINPSGAENQIQGSIIDGLSGAWLQELTIENGAVVQGNFHDYPLLRINDAPKIEIHFIESDNPPTGLGEPAMPPLPPAVCNAIFAATGKRVRRLPLVRTDLAWS</sequence>
<organism evidence="3 4">
    <name type="scientific">Oleiharenicola lentus</name>
    <dbReference type="NCBI Taxonomy" id="2508720"/>
    <lineage>
        <taxon>Bacteria</taxon>
        <taxon>Pseudomonadati</taxon>
        <taxon>Verrucomicrobiota</taxon>
        <taxon>Opitutia</taxon>
        <taxon>Opitutales</taxon>
        <taxon>Opitutaceae</taxon>
        <taxon>Oleiharenicola</taxon>
    </lineage>
</organism>
<dbReference type="InterPro" id="IPR006311">
    <property type="entry name" value="TAT_signal"/>
</dbReference>
<evidence type="ECO:0000256" key="1">
    <source>
        <dbReference type="SAM" id="SignalP"/>
    </source>
</evidence>
<dbReference type="PANTHER" id="PTHR47495:SF3">
    <property type="entry name" value="BLR6219 PROTEIN"/>
    <property type="match status" value="1"/>
</dbReference>
<dbReference type="PROSITE" id="PS51318">
    <property type="entry name" value="TAT"/>
    <property type="match status" value="1"/>
</dbReference>
<dbReference type="SUPFAM" id="SSF56003">
    <property type="entry name" value="Molybdenum cofactor-binding domain"/>
    <property type="match status" value="2"/>
</dbReference>
<dbReference type="EMBL" id="SDHX01000002">
    <property type="protein sequence ID" value="RXK53380.1"/>
    <property type="molecule type" value="Genomic_DNA"/>
</dbReference>
<dbReference type="InterPro" id="IPR019546">
    <property type="entry name" value="TAT_signal_bac_arc"/>
</dbReference>
<name>A0A4Q1C4R5_9BACT</name>
<dbReference type="AlphaFoldDB" id="A0A4Q1C4R5"/>
<gene>
    <name evidence="3" type="ORF">ESB00_16940</name>
</gene>
<evidence type="ECO:0000259" key="2">
    <source>
        <dbReference type="SMART" id="SM01008"/>
    </source>
</evidence>
<dbReference type="PANTHER" id="PTHR47495">
    <property type="entry name" value="ALDEHYDE DEHYDROGENASE"/>
    <property type="match status" value="1"/>
</dbReference>
<comment type="caution">
    <text evidence="3">The sequence shown here is derived from an EMBL/GenBank/DDBJ whole genome shotgun (WGS) entry which is preliminary data.</text>
</comment>
<dbReference type="OrthoDB" id="9767994at2"/>
<proteinExistence type="predicted"/>
<keyword evidence="4" id="KW-1185">Reference proteome</keyword>
<feature type="chain" id="PRO_5020573035" evidence="1">
    <location>
        <begin position="37"/>
        <end position="736"/>
    </location>
</feature>
<dbReference type="InterPro" id="IPR052516">
    <property type="entry name" value="N-heterocyclic_Hydroxylase"/>
</dbReference>
<accession>A0A4Q1C4R5</accession>
<dbReference type="NCBIfam" id="TIGR01409">
    <property type="entry name" value="TAT_signal_seq"/>
    <property type="match status" value="1"/>
</dbReference>
<reference evidence="3 4" key="1">
    <citation type="submission" date="2019-01" db="EMBL/GenBank/DDBJ databases">
        <title>Lacunisphaera sp. strain TWA-58.</title>
        <authorList>
            <person name="Chen W.-M."/>
        </authorList>
    </citation>
    <scope>NUCLEOTIDE SEQUENCE [LARGE SCALE GENOMIC DNA]</scope>
    <source>
        <strain evidence="3 4">TWA-58</strain>
    </source>
</reference>